<feature type="transmembrane region" description="Helical" evidence="1">
    <location>
        <begin position="56"/>
        <end position="73"/>
    </location>
</feature>
<keyword evidence="3" id="KW-1185">Reference proteome</keyword>
<dbReference type="STRING" id="715226.ABI_05290"/>
<evidence type="ECO:0000313" key="2">
    <source>
        <dbReference type="EMBL" id="EGF92096.1"/>
    </source>
</evidence>
<feature type="transmembrane region" description="Helical" evidence="1">
    <location>
        <begin position="79"/>
        <end position="100"/>
    </location>
</feature>
<dbReference type="RefSeq" id="WP_006271266.1">
    <property type="nucleotide sequence ID" value="NZ_GL883077.1"/>
</dbReference>
<dbReference type="HOGENOM" id="CLU_124879_3_1_5"/>
<feature type="transmembrane region" description="Helical" evidence="1">
    <location>
        <begin position="25"/>
        <end position="44"/>
    </location>
</feature>
<protein>
    <recommendedName>
        <fullName evidence="4">DUF2306 domain-containing protein</fullName>
    </recommendedName>
</protein>
<reference evidence="3" key="1">
    <citation type="submission" date="2011-03" db="EMBL/GenBank/DDBJ databases">
        <title>Draft genome sequence of Brevundimonas diminuta.</title>
        <authorList>
            <person name="Brown P.J.B."/>
            <person name="Buechlein A."/>
            <person name="Hemmerich C."/>
            <person name="Brun Y.V."/>
        </authorList>
    </citation>
    <scope>NUCLEOTIDE SEQUENCE [LARGE SCALE GENOMIC DNA]</scope>
    <source>
        <strain evidence="3">C19</strain>
    </source>
</reference>
<keyword evidence="1" id="KW-1133">Transmembrane helix</keyword>
<accession>F4QKE4</accession>
<dbReference type="InterPro" id="IPR018750">
    <property type="entry name" value="DUF2306_membrane"/>
</dbReference>
<keyword evidence="1" id="KW-0472">Membrane</keyword>
<evidence type="ECO:0008006" key="4">
    <source>
        <dbReference type="Google" id="ProtNLM"/>
    </source>
</evidence>
<sequence length="142" mass="15571">MDLLDAFAHPHAPDFSVIARLSPVIQIHLLAALAAFAVATWQLIGPKGTIPHRVIGWAWVVAMFTVAVSSFFIQEINPGSLSFIHILSVLTLIGLVRLVWEARRHNIKGHRGQALGLYIGGLVVAGVFTFLPGRAMWHIFFA</sequence>
<dbReference type="OrthoDB" id="9815686at2"/>
<evidence type="ECO:0000313" key="3">
    <source>
        <dbReference type="Proteomes" id="UP000006512"/>
    </source>
</evidence>
<dbReference type="Pfam" id="PF10067">
    <property type="entry name" value="DUF2306"/>
    <property type="match status" value="1"/>
</dbReference>
<dbReference type="AlphaFoldDB" id="F4QKE4"/>
<dbReference type="eggNOG" id="COG5395">
    <property type="taxonomic scope" value="Bacteria"/>
</dbReference>
<proteinExistence type="predicted"/>
<name>F4QKE4_9CAUL</name>
<evidence type="ECO:0000256" key="1">
    <source>
        <dbReference type="SAM" id="Phobius"/>
    </source>
</evidence>
<dbReference type="Proteomes" id="UP000006512">
    <property type="component" value="Unassembled WGS sequence"/>
</dbReference>
<dbReference type="EMBL" id="GL883077">
    <property type="protein sequence ID" value="EGF92096.1"/>
    <property type="molecule type" value="Genomic_DNA"/>
</dbReference>
<organism evidence="2 3">
    <name type="scientific">Asticcacaulis biprosthecium C19</name>
    <dbReference type="NCBI Taxonomy" id="715226"/>
    <lineage>
        <taxon>Bacteria</taxon>
        <taxon>Pseudomonadati</taxon>
        <taxon>Pseudomonadota</taxon>
        <taxon>Alphaproteobacteria</taxon>
        <taxon>Caulobacterales</taxon>
        <taxon>Caulobacteraceae</taxon>
        <taxon>Asticcacaulis</taxon>
    </lineage>
</organism>
<gene>
    <name evidence="2" type="ORF">ABI_05290</name>
</gene>
<feature type="transmembrane region" description="Helical" evidence="1">
    <location>
        <begin position="112"/>
        <end position="131"/>
    </location>
</feature>
<keyword evidence="1" id="KW-0812">Transmembrane</keyword>